<dbReference type="PANTHER" id="PTHR35342:SF5">
    <property type="entry name" value="TRICARBOXYLIC TRANSPORT PROTEIN"/>
    <property type="match status" value="1"/>
</dbReference>
<dbReference type="InterPro" id="IPR002823">
    <property type="entry name" value="DUF112_TM"/>
</dbReference>
<dbReference type="EMBL" id="BARU01034307">
    <property type="protein sequence ID" value="GAH62737.1"/>
    <property type="molecule type" value="Genomic_DNA"/>
</dbReference>
<feature type="transmembrane region" description="Helical" evidence="1">
    <location>
        <begin position="45"/>
        <end position="69"/>
    </location>
</feature>
<sequence>YPFIHVSTRLLRKIDYAILFPIIIVLCGVGTYGINFNIFDIKVTLFLGVLGYIMRKTGFTVPVFLLAFILGPFLERNLRTALLISRGSLFIFLKSPIAMILLSLGIVSLVLSFRKKLKKKKEII</sequence>
<evidence type="ECO:0000313" key="3">
    <source>
        <dbReference type="EMBL" id="GAH62737.1"/>
    </source>
</evidence>
<accession>X1GZY8</accession>
<comment type="caution">
    <text evidence="3">The sequence shown here is derived from an EMBL/GenBank/DDBJ whole genome shotgun (WGS) entry which is preliminary data.</text>
</comment>
<organism evidence="3">
    <name type="scientific">marine sediment metagenome</name>
    <dbReference type="NCBI Taxonomy" id="412755"/>
    <lineage>
        <taxon>unclassified sequences</taxon>
        <taxon>metagenomes</taxon>
        <taxon>ecological metagenomes</taxon>
    </lineage>
</organism>
<keyword evidence="1" id="KW-0472">Membrane</keyword>
<reference evidence="3" key="1">
    <citation type="journal article" date="2014" name="Front. Microbiol.">
        <title>High frequency of phylogenetically diverse reductive dehalogenase-homologous genes in deep subseafloor sedimentary metagenomes.</title>
        <authorList>
            <person name="Kawai M."/>
            <person name="Futagami T."/>
            <person name="Toyoda A."/>
            <person name="Takaki Y."/>
            <person name="Nishi S."/>
            <person name="Hori S."/>
            <person name="Arai W."/>
            <person name="Tsubouchi T."/>
            <person name="Morono Y."/>
            <person name="Uchiyama I."/>
            <person name="Ito T."/>
            <person name="Fujiyama A."/>
            <person name="Inagaki F."/>
            <person name="Takami H."/>
        </authorList>
    </citation>
    <scope>NUCLEOTIDE SEQUENCE</scope>
    <source>
        <strain evidence="3">Expedition CK06-06</strain>
    </source>
</reference>
<feature type="non-terminal residue" evidence="3">
    <location>
        <position position="1"/>
    </location>
</feature>
<feature type="transmembrane region" description="Helical" evidence="1">
    <location>
        <begin position="16"/>
        <end position="38"/>
    </location>
</feature>
<evidence type="ECO:0000259" key="2">
    <source>
        <dbReference type="Pfam" id="PF01970"/>
    </source>
</evidence>
<dbReference type="PANTHER" id="PTHR35342">
    <property type="entry name" value="TRICARBOXYLIC TRANSPORT PROTEIN"/>
    <property type="match status" value="1"/>
</dbReference>
<dbReference type="AlphaFoldDB" id="X1GZY8"/>
<keyword evidence="1" id="KW-0812">Transmembrane</keyword>
<keyword evidence="1" id="KW-1133">Transmembrane helix</keyword>
<proteinExistence type="predicted"/>
<name>X1GZY8_9ZZZZ</name>
<protein>
    <recommendedName>
        <fullName evidence="2">DUF112 domain-containing protein</fullName>
    </recommendedName>
</protein>
<evidence type="ECO:0000256" key="1">
    <source>
        <dbReference type="SAM" id="Phobius"/>
    </source>
</evidence>
<dbReference type="Pfam" id="PF01970">
    <property type="entry name" value="TctA"/>
    <property type="match status" value="1"/>
</dbReference>
<feature type="domain" description="DUF112" evidence="2">
    <location>
        <begin position="2"/>
        <end position="66"/>
    </location>
</feature>
<feature type="transmembrane region" description="Helical" evidence="1">
    <location>
        <begin position="89"/>
        <end position="111"/>
    </location>
</feature>
<gene>
    <name evidence="3" type="ORF">S03H2_53866</name>
</gene>